<feature type="region of interest" description="Disordered" evidence="2">
    <location>
        <begin position="1040"/>
        <end position="1156"/>
    </location>
</feature>
<sequence length="1651" mass="180788">MMPGDKQSRTAAIAADTMVGNCKNCPVLHQSLTEYVSSFLALKQKITTSDDTIRLQQQLEELQSRLMALQKKTADYESIQAELEEKKGALENSRRMCEEMDTLKQQNSKTMAEKKKLEDQLKDLEELSETRSLENAQLKREKAIVENNLLKTQTSLRNSQAQADRVDALMEENAKTTSIKDNLENKVMLLEDLVNHKLPKEKTLLLMHIGDLQVRLMILERERNKEYRSTSTQASAPEEHKVDKEKFQILLQNLWACVEPQQQSSANLLHLSESGSKQLLPSPPQNRPRRHLNNASHSAPHMACESPSSPMKKSKIFTQLKTSPRGQKAARQQAPPQSTRAMKQTHTPEESTRLSKESKTEKSSEESVEEILALFKPMLPCISPLSDLDTEVESMETTDCEKDNHPKISENDALRPQEESLLIATSVTSPHSSALPTDETADAPVVTTQEVEHAPDKKVSKGSAQKELSDVMETSGTGGEETHLQEHVPIEEDPATVQLALASSSFASTSDIPLLVEVVSLTSERQESSCGVSDGSGKADSASQRENAFEEAKEDRSGTITEMDVDTNPSDVTGAETVTPDGGESPRGSDTTTLSAETGNGQLVSSSGTSSTCMDSVTDAEAANTDNGSEDGESRQDYCGLVQDSQDTTASEPQENDSCLGKDMEVPVNNPCLPTSAVGIVSVSNGNVEERLERDASTETLGEEVGNKAQGAGVVGVATSPSESNGDKRPPSPSESPLLKIEDGDGDVDRESAGANVETPSKKNVNMETLNSEMLADHGSPLSDSQETTTYESLKESLHSACRQPSPTCLLPTLELQTLSKLEEDKVIKKDIVKDLLQESIDASDYKLSKNNLRSVRLLRSTAATNGQNECLESCIKEPEKASPRVIGEEKVSPRVIGEEKVSPRVIGEEKVSPRVIEEEKASPRVIEEEKASPRVIEEEKVSPRVIEEEKASPCVIEEEKVSPRVIGEEKVSPCVIEEEKVSPRVIEEEKVSPRVIEEEKVSPRVIEEEKASPRVIGEEKVSPVMHSTAARPTECIGQVRSEMGPPLPQLLTPLTTPPKAGKSINPRQAIGKLSFRSPMDRLASPTTPIQAHLTPTSQHLGSSSLSSPLRSNGVPSSPLQFGSATPKHALPVPGRLPSTAKNSSPSSSSSPSQENSMRILDTMYPELSAHGRTLSILRGNVGLGICSSESGTSPTSTDSQVSCFNSTSTAFTKTKTRGAKRLAPYLPQPKSSKCLRLDNCSPTASRRQVPFSPLSNSGEDTTSPRTPNATPLKDETTSPASTNVAEPAGPNIIPNYFKQIESQAFDLLPVIQSHLYVGHLPKKPVLRDEEKKVISEICRISSLEADYMTLPILNKLKAEKRVLSRNYMQALCRVYTGICRQKRDWEQAHVLAHSLLTEDFPDSALLVLFMVTTWPNVLSHSSSLCQAIHTVTKLNAQENVLSCLSAFLGWEKSPPFDIDALISRTLSDIRSGASQSFPTHPRFGHDLRTEAWQNIFTLQLLCSHKKWMWTYENILGKELWPLMNTWVSQPRGQQTPVSDMGVATVLRLIGYLCQLGLKERCVSTVGTVANVINTFGRRGQAEDVPWEVQLAAIYCIYDLSPCNPKQALEAMAEWRGETSRSVPPAVTSYINQLASVCRQGHGLKENHTLH</sequence>
<feature type="compositionally biased region" description="Polar residues" evidence="2">
    <location>
        <begin position="643"/>
        <end position="657"/>
    </location>
</feature>
<feature type="compositionally biased region" description="Basic and acidic residues" evidence="2">
    <location>
        <begin position="450"/>
        <end position="459"/>
    </location>
</feature>
<feature type="compositionally biased region" description="Polar residues" evidence="2">
    <location>
        <begin position="1085"/>
        <end position="1097"/>
    </location>
</feature>
<feature type="compositionally biased region" description="Low complexity" evidence="2">
    <location>
        <begin position="1050"/>
        <end position="1059"/>
    </location>
</feature>
<feature type="compositionally biased region" description="Basic and acidic residues" evidence="2">
    <location>
        <begin position="547"/>
        <end position="557"/>
    </location>
</feature>
<feature type="compositionally biased region" description="Low complexity" evidence="2">
    <location>
        <begin position="1144"/>
        <end position="1153"/>
    </location>
</feature>
<keyword evidence="5" id="KW-1185">Reference proteome</keyword>
<feature type="compositionally biased region" description="Polar residues" evidence="2">
    <location>
        <begin position="522"/>
        <end position="531"/>
    </location>
</feature>
<name>A0A4Z2IR99_9TELE</name>
<evidence type="ECO:0000256" key="2">
    <source>
        <dbReference type="SAM" id="MobiDB-lite"/>
    </source>
</evidence>
<feature type="region of interest" description="Disordered" evidence="2">
    <location>
        <begin position="522"/>
        <end position="663"/>
    </location>
</feature>
<evidence type="ECO:0000313" key="4">
    <source>
        <dbReference type="EMBL" id="TNN79762.1"/>
    </source>
</evidence>
<feature type="compositionally biased region" description="Basic and acidic residues" evidence="2">
    <location>
        <begin position="346"/>
        <end position="365"/>
    </location>
</feature>
<proteinExistence type="predicted"/>
<feature type="coiled-coil region" evidence="1">
    <location>
        <begin position="52"/>
        <end position="186"/>
    </location>
</feature>
<protein>
    <submittedName>
        <fullName evidence="4">Little elongation complex subunit 1</fullName>
    </submittedName>
</protein>
<evidence type="ECO:0000256" key="1">
    <source>
        <dbReference type="SAM" id="Coils"/>
    </source>
</evidence>
<feature type="region of interest" description="Disordered" evidence="2">
    <location>
        <begin position="1237"/>
        <end position="1288"/>
    </location>
</feature>
<feature type="compositionally biased region" description="Polar residues" evidence="2">
    <location>
        <begin position="306"/>
        <end position="325"/>
    </location>
</feature>
<feature type="region of interest" description="Disordered" evidence="2">
    <location>
        <begin position="275"/>
        <end position="368"/>
    </location>
</feature>
<dbReference type="PANTHER" id="PTHR11852:SF4">
    <property type="entry name" value="LITTLE ELONGATION COMPLEX SUBUNIT 1"/>
    <property type="match status" value="1"/>
</dbReference>
<gene>
    <name evidence="4" type="primary">Ice1</name>
    <name evidence="4" type="ORF">EYF80_009995</name>
</gene>
<dbReference type="InterPro" id="IPR057881">
    <property type="entry name" value="ICE1_C"/>
</dbReference>
<dbReference type="Pfam" id="PF25817">
    <property type="entry name" value="ICE1_C"/>
    <property type="match status" value="1"/>
</dbReference>
<evidence type="ECO:0000259" key="3">
    <source>
        <dbReference type="Pfam" id="PF25817"/>
    </source>
</evidence>
<feature type="compositionally biased region" description="Polar residues" evidence="2">
    <location>
        <begin position="1254"/>
        <end position="1270"/>
    </location>
</feature>
<dbReference type="OrthoDB" id="2238957at2759"/>
<feature type="compositionally biased region" description="Basic and acidic residues" evidence="2">
    <location>
        <begin position="740"/>
        <end position="752"/>
    </location>
</feature>
<feature type="region of interest" description="Disordered" evidence="2">
    <location>
        <begin position="449"/>
        <end position="486"/>
    </location>
</feature>
<dbReference type="EMBL" id="SRLO01000061">
    <property type="protein sequence ID" value="TNN79762.1"/>
    <property type="molecule type" value="Genomic_DNA"/>
</dbReference>
<organism evidence="4 5">
    <name type="scientific">Liparis tanakae</name>
    <name type="common">Tanaka's snailfish</name>
    <dbReference type="NCBI Taxonomy" id="230148"/>
    <lineage>
        <taxon>Eukaryota</taxon>
        <taxon>Metazoa</taxon>
        <taxon>Chordata</taxon>
        <taxon>Craniata</taxon>
        <taxon>Vertebrata</taxon>
        <taxon>Euteleostomi</taxon>
        <taxon>Actinopterygii</taxon>
        <taxon>Neopterygii</taxon>
        <taxon>Teleostei</taxon>
        <taxon>Neoteleostei</taxon>
        <taxon>Acanthomorphata</taxon>
        <taxon>Eupercaria</taxon>
        <taxon>Perciformes</taxon>
        <taxon>Cottioidei</taxon>
        <taxon>Cottales</taxon>
        <taxon>Liparidae</taxon>
        <taxon>Liparis</taxon>
    </lineage>
</organism>
<feature type="domain" description="Little elongation complex subunit 1 C-terminal" evidence="3">
    <location>
        <begin position="1444"/>
        <end position="1634"/>
    </location>
</feature>
<feature type="region of interest" description="Disordered" evidence="2">
    <location>
        <begin position="685"/>
        <end position="766"/>
    </location>
</feature>
<comment type="caution">
    <text evidence="4">The sequence shown here is derived from an EMBL/GenBank/DDBJ whole genome shotgun (WGS) entry which is preliminary data.</text>
</comment>
<dbReference type="Proteomes" id="UP000314294">
    <property type="component" value="Unassembled WGS sequence"/>
</dbReference>
<evidence type="ECO:0000313" key="5">
    <source>
        <dbReference type="Proteomes" id="UP000314294"/>
    </source>
</evidence>
<feature type="compositionally biased region" description="Polar residues" evidence="2">
    <location>
        <begin position="588"/>
        <end position="604"/>
    </location>
</feature>
<feature type="compositionally biased region" description="Polar residues" evidence="2">
    <location>
        <begin position="1114"/>
        <end position="1124"/>
    </location>
</feature>
<reference evidence="4 5" key="1">
    <citation type="submission" date="2019-03" db="EMBL/GenBank/DDBJ databases">
        <title>First draft genome of Liparis tanakae, snailfish: a comprehensive survey of snailfish specific genes.</title>
        <authorList>
            <person name="Kim W."/>
            <person name="Song I."/>
            <person name="Jeong J.-H."/>
            <person name="Kim D."/>
            <person name="Kim S."/>
            <person name="Ryu S."/>
            <person name="Song J.Y."/>
            <person name="Lee S.K."/>
        </authorList>
    </citation>
    <scope>NUCLEOTIDE SEQUENCE [LARGE SCALE GENOMIC DNA]</scope>
    <source>
        <tissue evidence="4">Muscle</tissue>
    </source>
</reference>
<feature type="compositionally biased region" description="Low complexity" evidence="2">
    <location>
        <begin position="1098"/>
        <end position="1112"/>
    </location>
</feature>
<keyword evidence="1" id="KW-0175">Coiled coil</keyword>
<accession>A0A4Z2IR99</accession>
<feature type="compositionally biased region" description="Polar residues" evidence="2">
    <location>
        <begin position="334"/>
        <end position="345"/>
    </location>
</feature>
<feature type="compositionally biased region" description="Basic and acidic residues" evidence="2">
    <location>
        <begin position="688"/>
        <end position="697"/>
    </location>
</feature>
<dbReference type="PANTHER" id="PTHR11852">
    <property type="entry name" value="PLATELET-ACTIVATING FACTOR ACETYLHYDROLASE"/>
    <property type="match status" value="1"/>
</dbReference>